<comment type="caution">
    <text evidence="4">The sequence shown here is derived from an EMBL/GenBank/DDBJ whole genome shotgun (WGS) entry which is preliminary data.</text>
</comment>
<gene>
    <name evidence="4" type="ORF">Plec18167_003134</name>
</gene>
<name>A0ABR3XZS5_9EURO</name>
<evidence type="ECO:0000259" key="3">
    <source>
        <dbReference type="Pfam" id="PF25581"/>
    </source>
</evidence>
<evidence type="ECO:0000313" key="4">
    <source>
        <dbReference type="EMBL" id="KAL1881537.1"/>
    </source>
</evidence>
<dbReference type="Proteomes" id="UP001583193">
    <property type="component" value="Unassembled WGS sequence"/>
</dbReference>
<keyword evidence="5" id="KW-1185">Reference proteome</keyword>
<keyword evidence="1" id="KW-0732">Signal</keyword>
<feature type="chain" id="PRO_5047364965" description="Hydroxyneurosporene synthase" evidence="1">
    <location>
        <begin position="28"/>
        <end position="395"/>
    </location>
</feature>
<reference evidence="4 5" key="1">
    <citation type="journal article" date="2024" name="IMA Fungus">
        <title>IMA Genome - F19 : A genome assembly and annotation guide to empower mycologists, including annotated draft genome sequences of Ceratocystis pirilliformis, Diaporthe australafricana, Fusarium ophioides, Paecilomyces lecythidis, and Sporothrix stenoceras.</title>
        <authorList>
            <person name="Aylward J."/>
            <person name="Wilson A.M."/>
            <person name="Visagie C.M."/>
            <person name="Spraker J."/>
            <person name="Barnes I."/>
            <person name="Buitendag C."/>
            <person name="Ceriani C."/>
            <person name="Del Mar Angel L."/>
            <person name="du Plessis D."/>
            <person name="Fuchs T."/>
            <person name="Gasser K."/>
            <person name="Kramer D."/>
            <person name="Li W."/>
            <person name="Munsamy K."/>
            <person name="Piso A."/>
            <person name="Price J.L."/>
            <person name="Sonnekus B."/>
            <person name="Thomas C."/>
            <person name="van der Nest A."/>
            <person name="van Dijk A."/>
            <person name="van Heerden A."/>
            <person name="van Vuuren N."/>
            <person name="Yilmaz N."/>
            <person name="Duong T.A."/>
            <person name="van der Merwe N.A."/>
            <person name="Wingfield M.J."/>
            <person name="Wingfield B.D."/>
        </authorList>
    </citation>
    <scope>NUCLEOTIDE SEQUENCE [LARGE SCALE GENOMIC DNA]</scope>
    <source>
        <strain evidence="4 5">CMW 18167</strain>
    </source>
</reference>
<evidence type="ECO:0008006" key="6">
    <source>
        <dbReference type="Google" id="ProtNLM"/>
    </source>
</evidence>
<dbReference type="Pfam" id="PF25581">
    <property type="entry name" value="AsqO_C"/>
    <property type="match status" value="1"/>
</dbReference>
<dbReference type="InterPro" id="IPR056402">
    <property type="entry name" value="DA_N"/>
</dbReference>
<dbReference type="Pfam" id="PF24137">
    <property type="entry name" value="DA_N"/>
    <property type="match status" value="1"/>
</dbReference>
<organism evidence="4 5">
    <name type="scientific">Paecilomyces lecythidis</name>
    <dbReference type="NCBI Taxonomy" id="3004212"/>
    <lineage>
        <taxon>Eukaryota</taxon>
        <taxon>Fungi</taxon>
        <taxon>Dikarya</taxon>
        <taxon>Ascomycota</taxon>
        <taxon>Pezizomycotina</taxon>
        <taxon>Eurotiomycetes</taxon>
        <taxon>Eurotiomycetidae</taxon>
        <taxon>Eurotiales</taxon>
        <taxon>Thermoascaceae</taxon>
        <taxon>Paecilomyces</taxon>
    </lineage>
</organism>
<protein>
    <recommendedName>
        <fullName evidence="6">Hydroxyneurosporene synthase</fullName>
    </recommendedName>
</protein>
<feature type="domain" description="Diels-Alderase N-terminal" evidence="2">
    <location>
        <begin position="77"/>
        <end position="252"/>
    </location>
</feature>
<evidence type="ECO:0000256" key="1">
    <source>
        <dbReference type="SAM" id="SignalP"/>
    </source>
</evidence>
<evidence type="ECO:0000259" key="2">
    <source>
        <dbReference type="Pfam" id="PF24137"/>
    </source>
</evidence>
<accession>A0ABR3XZS5</accession>
<sequence length="395" mass="42837">MKLHSLVNMNGFYLLITALSLAEMAFALSFPQGGSQRGRYVKSYPGMVQNGISHARFTSLPSENPGLPAGLDGPKLDIINSTVTQWWYFDAVSTDLSSSLTIVFFTSSAVGFPFTLPNGSVAVAYIWATLPNGTVFTEYTSAAFATVATAGDGSSGGWGLTGFRWDGDPEMQKYTVTIESSVLDINGTLQLDSIAPAHYPSGPVDDMEEQSMEIAPHIGWTNAIPDSKGTVNFNIKGVNLQFEGPAYHDQNWADAPFETLVGTWYWGHGRLGNYSLVWFSLITPSHEHYVNSYVSLDGKVLCASNSSNHFNVTTMGPDAQFPPRKGYTPKGFSMEFDLGDAEGGLLAVNVTTKTVITEVPTLYYRWIGSIEGKLSNQSEPLTSGPAVHDLFTLTE</sequence>
<feature type="domain" description="AsqO/PenF-like C-terminal" evidence="3">
    <location>
        <begin position="260"/>
        <end position="391"/>
    </location>
</feature>
<dbReference type="SUPFAM" id="SSF159245">
    <property type="entry name" value="AttH-like"/>
    <property type="match status" value="1"/>
</dbReference>
<dbReference type="InterPro" id="IPR057722">
    <property type="entry name" value="AsqO/PenF-like_C"/>
</dbReference>
<feature type="signal peptide" evidence="1">
    <location>
        <begin position="1"/>
        <end position="27"/>
    </location>
</feature>
<evidence type="ECO:0000313" key="5">
    <source>
        <dbReference type="Proteomes" id="UP001583193"/>
    </source>
</evidence>
<proteinExistence type="predicted"/>
<dbReference type="EMBL" id="JAVDPF010000007">
    <property type="protein sequence ID" value="KAL1881537.1"/>
    <property type="molecule type" value="Genomic_DNA"/>
</dbReference>